<dbReference type="Proteomes" id="UP000268093">
    <property type="component" value="Unassembled WGS sequence"/>
</dbReference>
<dbReference type="EMBL" id="RBNI01000897">
    <property type="protein sequence ID" value="RUP51184.1"/>
    <property type="molecule type" value="Genomic_DNA"/>
</dbReference>
<comment type="caution">
    <text evidence="2">The sequence shown here is derived from an EMBL/GenBank/DDBJ whole genome shotgun (WGS) entry which is preliminary data.</text>
</comment>
<reference evidence="2 3" key="1">
    <citation type="journal article" date="2018" name="New Phytol.">
        <title>Phylogenomics of Endogonaceae and evolution of mycorrhizas within Mucoromycota.</title>
        <authorList>
            <person name="Chang Y."/>
            <person name="Desiro A."/>
            <person name="Na H."/>
            <person name="Sandor L."/>
            <person name="Lipzen A."/>
            <person name="Clum A."/>
            <person name="Barry K."/>
            <person name="Grigoriev I.V."/>
            <person name="Martin F.M."/>
            <person name="Stajich J.E."/>
            <person name="Smith M.E."/>
            <person name="Bonito G."/>
            <person name="Spatafora J.W."/>
        </authorList>
    </citation>
    <scope>NUCLEOTIDE SEQUENCE [LARGE SCALE GENOMIC DNA]</scope>
    <source>
        <strain evidence="2 3">GMNB39</strain>
    </source>
</reference>
<dbReference type="OrthoDB" id="10265393at2759"/>
<gene>
    <name evidence="2" type="ORF">BC936DRAFT_149505</name>
</gene>
<keyword evidence="1" id="KW-0472">Membrane</keyword>
<dbReference type="GO" id="GO:0006659">
    <property type="term" value="P:phosphatidylserine biosynthetic process"/>
    <property type="evidence" value="ECO:0007669"/>
    <property type="project" value="InterPro"/>
</dbReference>
<dbReference type="InterPro" id="IPR004277">
    <property type="entry name" value="PSS"/>
</dbReference>
<dbReference type="GO" id="GO:0106245">
    <property type="term" value="F:L-serine-phosphatidylethanolamine phosphatidyltransferase activity"/>
    <property type="evidence" value="ECO:0007669"/>
    <property type="project" value="InterPro"/>
</dbReference>
<feature type="transmembrane region" description="Helical" evidence="1">
    <location>
        <begin position="166"/>
        <end position="183"/>
    </location>
</feature>
<evidence type="ECO:0000256" key="1">
    <source>
        <dbReference type="SAM" id="Phobius"/>
    </source>
</evidence>
<keyword evidence="1" id="KW-1133">Transmembrane helix</keyword>
<sequence>MFTLSGLQDQLDAFVLAHLLGWYGKAVVLRDYWFCWILSVMFEIMEYSLAHQLNNFAECWWDHVSLEGQGKVEVDRFKQYHATEKSIGYSLSQPVVDPRCSYLQLVGYLSWHEDMRVLGNEGTYSRHYSWRGFREIPTLRGKAKRAVQQFTPHDWTKFEWGMTKSFNNYIAVILLLVIVSYQGNGGAGWMDYKGPVFMHISW</sequence>
<dbReference type="Pfam" id="PF03034">
    <property type="entry name" value="PSS"/>
    <property type="match status" value="2"/>
</dbReference>
<keyword evidence="1" id="KW-0812">Transmembrane</keyword>
<name>A0A433DJW7_9FUNG</name>
<protein>
    <submittedName>
        <fullName evidence="2">Phosphatidyl serine synthase-domain-containing protein</fullName>
    </submittedName>
</protein>
<evidence type="ECO:0000313" key="3">
    <source>
        <dbReference type="Proteomes" id="UP000268093"/>
    </source>
</evidence>
<keyword evidence="3" id="KW-1185">Reference proteome</keyword>
<accession>A0A433DJW7</accession>
<evidence type="ECO:0000313" key="2">
    <source>
        <dbReference type="EMBL" id="RUP51184.1"/>
    </source>
</evidence>
<dbReference type="AlphaFoldDB" id="A0A433DJW7"/>
<organism evidence="2 3">
    <name type="scientific">Jimgerdemannia flammicorona</name>
    <dbReference type="NCBI Taxonomy" id="994334"/>
    <lineage>
        <taxon>Eukaryota</taxon>
        <taxon>Fungi</taxon>
        <taxon>Fungi incertae sedis</taxon>
        <taxon>Mucoromycota</taxon>
        <taxon>Mucoromycotina</taxon>
        <taxon>Endogonomycetes</taxon>
        <taxon>Endogonales</taxon>
        <taxon>Endogonaceae</taxon>
        <taxon>Jimgerdemannia</taxon>
    </lineage>
</organism>
<proteinExistence type="predicted"/>